<keyword evidence="18" id="KW-1185">Reference proteome</keyword>
<dbReference type="OrthoDB" id="9781305at2"/>
<feature type="binding site" evidence="16">
    <location>
        <position position="123"/>
    </location>
    <ligand>
        <name>ATP</name>
        <dbReference type="ChEBI" id="CHEBI:30616"/>
    </ligand>
</feature>
<accession>A0A1I1UT57</accession>
<feature type="binding site" evidence="16">
    <location>
        <begin position="98"/>
        <end position="101"/>
    </location>
    <ligand>
        <name>substrate</name>
    </ligand>
</feature>
<evidence type="ECO:0000313" key="17">
    <source>
        <dbReference type="EMBL" id="SFD73869.1"/>
    </source>
</evidence>
<dbReference type="NCBIfam" id="TIGR00671">
    <property type="entry name" value="baf"/>
    <property type="match status" value="1"/>
</dbReference>
<evidence type="ECO:0000256" key="12">
    <source>
        <dbReference type="ARBA" id="ARBA00022958"/>
    </source>
</evidence>
<evidence type="ECO:0000256" key="9">
    <source>
        <dbReference type="ARBA" id="ARBA00022741"/>
    </source>
</evidence>
<dbReference type="GO" id="GO:0005524">
    <property type="term" value="F:ATP binding"/>
    <property type="evidence" value="ECO:0007669"/>
    <property type="project" value="UniProtKB-UniRule"/>
</dbReference>
<keyword evidence="10 16" id="KW-0418">Kinase</keyword>
<dbReference type="GO" id="GO:0046872">
    <property type="term" value="F:metal ion binding"/>
    <property type="evidence" value="ECO:0007669"/>
    <property type="project" value="UniProtKB-KW"/>
</dbReference>
<feature type="binding site" evidence="16">
    <location>
        <begin position="6"/>
        <end position="13"/>
    </location>
    <ligand>
        <name>ATP</name>
        <dbReference type="ChEBI" id="CHEBI:30616"/>
    </ligand>
</feature>
<dbReference type="RefSeq" id="WP_093428823.1">
    <property type="nucleotide sequence ID" value="NZ_FOMJ01000008.1"/>
</dbReference>
<evidence type="ECO:0000256" key="2">
    <source>
        <dbReference type="ARBA" id="ARBA00001958"/>
    </source>
</evidence>
<evidence type="ECO:0000256" key="4">
    <source>
        <dbReference type="ARBA" id="ARBA00005225"/>
    </source>
</evidence>
<evidence type="ECO:0000256" key="16">
    <source>
        <dbReference type="HAMAP-Rule" id="MF_01274"/>
    </source>
</evidence>
<evidence type="ECO:0000256" key="10">
    <source>
        <dbReference type="ARBA" id="ARBA00022777"/>
    </source>
</evidence>
<evidence type="ECO:0000256" key="1">
    <source>
        <dbReference type="ARBA" id="ARBA00001206"/>
    </source>
</evidence>
<dbReference type="UniPathway" id="UPA00241">
    <property type="reaction ID" value="UER00352"/>
</dbReference>
<dbReference type="EMBL" id="FOMJ01000008">
    <property type="protein sequence ID" value="SFD73869.1"/>
    <property type="molecule type" value="Genomic_DNA"/>
</dbReference>
<evidence type="ECO:0000256" key="14">
    <source>
        <dbReference type="ARBA" id="ARBA00038036"/>
    </source>
</evidence>
<evidence type="ECO:0000256" key="3">
    <source>
        <dbReference type="ARBA" id="ARBA00004496"/>
    </source>
</evidence>
<sequence>MDWVVDAGNSRLRWAAVRAGRIHWQVAVPTADPTEVEAAWARAKAPYRILVGAVAGPDVRETIRSTAHAAWQREPELLRSPGFGWGVRNGYREPGQLGIDRFAALVAANRRAPAGSVVVDIGTAVTVDVLIAGEHRGGYILPGLDLMARSLASGTAAVDTAAPDPETAVGRDTPSAVGRGIVHAVVGAVAEIRAHLAAQGLSGVPCFLTGGGALLVAERIAPPRDLLPGLVLEGLAQMAAEPMD</sequence>
<dbReference type="EC" id="2.7.1.33" evidence="6 16"/>
<dbReference type="STRING" id="1123397.SAMN05660831_02193"/>
<feature type="binding site" evidence="16">
    <location>
        <position position="91"/>
    </location>
    <ligand>
        <name>substrate</name>
    </ligand>
</feature>
<dbReference type="AlphaFoldDB" id="A0A1I1UT57"/>
<evidence type="ECO:0000256" key="6">
    <source>
        <dbReference type="ARBA" id="ARBA00012102"/>
    </source>
</evidence>
<comment type="cofactor">
    <cofactor evidence="2">
        <name>K(+)</name>
        <dbReference type="ChEBI" id="CHEBI:29103"/>
    </cofactor>
</comment>
<comment type="function">
    <text evidence="16">Catalyzes the phosphorylation of pantothenate (Pan), the first step in CoA biosynthesis.</text>
</comment>
<dbReference type="GO" id="GO:0005737">
    <property type="term" value="C:cytoplasm"/>
    <property type="evidence" value="ECO:0007669"/>
    <property type="project" value="UniProtKB-SubCell"/>
</dbReference>
<dbReference type="InterPro" id="IPR043129">
    <property type="entry name" value="ATPase_NBD"/>
</dbReference>
<keyword evidence="11 16" id="KW-0067">ATP-binding</keyword>
<reference evidence="17 18" key="1">
    <citation type="submission" date="2016-10" db="EMBL/GenBank/DDBJ databases">
        <authorList>
            <person name="de Groot N.N."/>
        </authorList>
    </citation>
    <scope>NUCLEOTIDE SEQUENCE [LARGE SCALE GENOMIC DNA]</scope>
    <source>
        <strain evidence="17 18">HL3</strain>
    </source>
</reference>
<dbReference type="CDD" id="cd24015">
    <property type="entry name" value="ASKHA_NBD_PanK-III"/>
    <property type="match status" value="1"/>
</dbReference>
<dbReference type="InterPro" id="IPR004619">
    <property type="entry name" value="Type_III_PanK"/>
</dbReference>
<evidence type="ECO:0000256" key="13">
    <source>
        <dbReference type="ARBA" id="ARBA00022993"/>
    </source>
</evidence>
<feature type="active site" description="Proton acceptor" evidence="16">
    <location>
        <position position="100"/>
    </location>
</feature>
<keyword evidence="9 16" id="KW-0547">Nucleotide-binding</keyword>
<dbReference type="GO" id="GO:0015937">
    <property type="term" value="P:coenzyme A biosynthetic process"/>
    <property type="evidence" value="ECO:0007669"/>
    <property type="project" value="UniProtKB-UniRule"/>
</dbReference>
<comment type="subcellular location">
    <subcellularLocation>
        <location evidence="3 16">Cytoplasm</location>
    </subcellularLocation>
</comment>
<comment type="similarity">
    <text evidence="14 16">Belongs to the type III pantothenate kinase family.</text>
</comment>
<comment type="catalytic activity">
    <reaction evidence="1 16">
        <text>(R)-pantothenate + ATP = (R)-4'-phosphopantothenate + ADP + H(+)</text>
        <dbReference type="Rhea" id="RHEA:16373"/>
        <dbReference type="ChEBI" id="CHEBI:10986"/>
        <dbReference type="ChEBI" id="CHEBI:15378"/>
        <dbReference type="ChEBI" id="CHEBI:29032"/>
        <dbReference type="ChEBI" id="CHEBI:30616"/>
        <dbReference type="ChEBI" id="CHEBI:456216"/>
        <dbReference type="EC" id="2.7.1.33"/>
    </reaction>
</comment>
<organism evidence="17 18">
    <name type="scientific">Thiohalospira halophila DSM 15071</name>
    <dbReference type="NCBI Taxonomy" id="1123397"/>
    <lineage>
        <taxon>Bacteria</taxon>
        <taxon>Pseudomonadati</taxon>
        <taxon>Pseudomonadota</taxon>
        <taxon>Gammaproteobacteria</taxon>
        <taxon>Thiohalospirales</taxon>
        <taxon>Thiohalospiraceae</taxon>
        <taxon>Thiohalospira</taxon>
    </lineage>
</organism>
<comment type="pathway">
    <text evidence="4 16">Cofactor biosynthesis; coenzyme A biosynthesis; CoA from (R)-pantothenate: step 1/5.</text>
</comment>
<keyword evidence="12 16" id="KW-0630">Potassium</keyword>
<keyword evidence="13 16" id="KW-0173">Coenzyme A biosynthesis</keyword>
<evidence type="ECO:0000256" key="8">
    <source>
        <dbReference type="ARBA" id="ARBA00022679"/>
    </source>
</evidence>
<feature type="binding site" evidence="16">
    <location>
        <position position="120"/>
    </location>
    <ligand>
        <name>K(+)</name>
        <dbReference type="ChEBI" id="CHEBI:29103"/>
    </ligand>
</feature>
<gene>
    <name evidence="16" type="primary">coaX</name>
    <name evidence="17" type="ORF">SAMN05660831_02193</name>
</gene>
<dbReference type="HAMAP" id="MF_01274">
    <property type="entry name" value="Pantothen_kinase_3"/>
    <property type="match status" value="1"/>
</dbReference>
<keyword evidence="8 16" id="KW-0808">Transferase</keyword>
<name>A0A1I1UT57_9GAMM</name>
<proteinExistence type="inferred from homology"/>
<comment type="subunit">
    <text evidence="5 16">Homodimer.</text>
</comment>
<dbReference type="PANTHER" id="PTHR34265">
    <property type="entry name" value="TYPE III PANTOTHENATE KINASE"/>
    <property type="match status" value="1"/>
</dbReference>
<protein>
    <recommendedName>
        <fullName evidence="15 16">Type III pantothenate kinase</fullName>
        <ecNumber evidence="6 16">2.7.1.33</ecNumber>
    </recommendedName>
    <alternativeName>
        <fullName evidence="16">PanK-III</fullName>
    </alternativeName>
    <alternativeName>
        <fullName evidence="16">Pantothenic acid kinase</fullName>
    </alternativeName>
</protein>
<evidence type="ECO:0000256" key="15">
    <source>
        <dbReference type="ARBA" id="ARBA00040883"/>
    </source>
</evidence>
<evidence type="ECO:0000256" key="11">
    <source>
        <dbReference type="ARBA" id="ARBA00022840"/>
    </source>
</evidence>
<dbReference type="Gene3D" id="3.30.420.40">
    <property type="match status" value="2"/>
</dbReference>
<evidence type="ECO:0000256" key="7">
    <source>
        <dbReference type="ARBA" id="ARBA00022490"/>
    </source>
</evidence>
<dbReference type="Proteomes" id="UP000198611">
    <property type="component" value="Unassembled WGS sequence"/>
</dbReference>
<evidence type="ECO:0000313" key="18">
    <source>
        <dbReference type="Proteomes" id="UP000198611"/>
    </source>
</evidence>
<evidence type="ECO:0000256" key="5">
    <source>
        <dbReference type="ARBA" id="ARBA00011738"/>
    </source>
</evidence>
<feature type="binding site" evidence="16">
    <location>
        <position position="173"/>
    </location>
    <ligand>
        <name>substrate</name>
    </ligand>
</feature>
<dbReference type="GO" id="GO:0004594">
    <property type="term" value="F:pantothenate kinase activity"/>
    <property type="evidence" value="ECO:0007669"/>
    <property type="project" value="UniProtKB-UniRule"/>
</dbReference>
<comment type="cofactor">
    <cofactor evidence="16">
        <name>NH4(+)</name>
        <dbReference type="ChEBI" id="CHEBI:28938"/>
    </cofactor>
    <cofactor evidence="16">
        <name>K(+)</name>
        <dbReference type="ChEBI" id="CHEBI:29103"/>
    </cofactor>
    <text evidence="16">A monovalent cation. Ammonium or potassium.</text>
</comment>
<dbReference type="PANTHER" id="PTHR34265:SF1">
    <property type="entry name" value="TYPE III PANTOTHENATE KINASE"/>
    <property type="match status" value="1"/>
</dbReference>
<dbReference type="SUPFAM" id="SSF53067">
    <property type="entry name" value="Actin-like ATPase domain"/>
    <property type="match status" value="2"/>
</dbReference>
<keyword evidence="16" id="KW-0479">Metal-binding</keyword>
<keyword evidence="7 16" id="KW-0963">Cytoplasm</keyword>
<dbReference type="Pfam" id="PF03309">
    <property type="entry name" value="Pan_kinase"/>
    <property type="match status" value="1"/>
</dbReference>